<dbReference type="AlphaFoldDB" id="A0A5M3N505"/>
<evidence type="ECO:0000259" key="2">
    <source>
        <dbReference type="PROSITE" id="PS51207"/>
    </source>
</evidence>
<evidence type="ECO:0000313" key="4">
    <source>
        <dbReference type="Proteomes" id="UP000053558"/>
    </source>
</evidence>
<dbReference type="GeneID" id="19200544"/>
<comment type="caution">
    <text evidence="3">The sequence shown here is derived from an EMBL/GenBank/DDBJ whole genome shotgun (WGS) entry which is preliminary data.</text>
</comment>
<dbReference type="GO" id="GO:0035091">
    <property type="term" value="F:phosphatidylinositol binding"/>
    <property type="evidence" value="ECO:0007669"/>
    <property type="project" value="TreeGrafter"/>
</dbReference>
<feature type="compositionally biased region" description="Polar residues" evidence="1">
    <location>
        <begin position="25"/>
        <end position="36"/>
    </location>
</feature>
<dbReference type="InterPro" id="IPR003114">
    <property type="entry name" value="Phox_assoc"/>
</dbReference>
<keyword evidence="4" id="KW-1185">Reference proteome</keyword>
<organism evidence="3 4">
    <name type="scientific">Coniophora puteana (strain RWD-64-598)</name>
    <name type="common">Brown rot fungus</name>
    <dbReference type="NCBI Taxonomy" id="741705"/>
    <lineage>
        <taxon>Eukaryota</taxon>
        <taxon>Fungi</taxon>
        <taxon>Dikarya</taxon>
        <taxon>Basidiomycota</taxon>
        <taxon>Agaricomycotina</taxon>
        <taxon>Agaricomycetes</taxon>
        <taxon>Agaricomycetidae</taxon>
        <taxon>Boletales</taxon>
        <taxon>Coniophorineae</taxon>
        <taxon>Coniophoraceae</taxon>
        <taxon>Coniophora</taxon>
    </lineage>
</organism>
<feature type="region of interest" description="Disordered" evidence="1">
    <location>
        <begin position="509"/>
        <end position="528"/>
    </location>
</feature>
<dbReference type="OrthoDB" id="5582218at2759"/>
<dbReference type="Pfam" id="PF02194">
    <property type="entry name" value="PXA"/>
    <property type="match status" value="1"/>
</dbReference>
<dbReference type="Proteomes" id="UP000053558">
    <property type="component" value="Unassembled WGS sequence"/>
</dbReference>
<reference evidence="4" key="1">
    <citation type="journal article" date="2012" name="Science">
        <title>The Paleozoic origin of enzymatic lignin decomposition reconstructed from 31 fungal genomes.</title>
        <authorList>
            <person name="Floudas D."/>
            <person name="Binder M."/>
            <person name="Riley R."/>
            <person name="Barry K."/>
            <person name="Blanchette R.A."/>
            <person name="Henrissat B."/>
            <person name="Martinez A.T."/>
            <person name="Otillar R."/>
            <person name="Spatafora J.W."/>
            <person name="Yadav J.S."/>
            <person name="Aerts A."/>
            <person name="Benoit I."/>
            <person name="Boyd A."/>
            <person name="Carlson A."/>
            <person name="Copeland A."/>
            <person name="Coutinho P.M."/>
            <person name="de Vries R.P."/>
            <person name="Ferreira P."/>
            <person name="Findley K."/>
            <person name="Foster B."/>
            <person name="Gaskell J."/>
            <person name="Glotzer D."/>
            <person name="Gorecki P."/>
            <person name="Heitman J."/>
            <person name="Hesse C."/>
            <person name="Hori C."/>
            <person name="Igarashi K."/>
            <person name="Jurgens J.A."/>
            <person name="Kallen N."/>
            <person name="Kersten P."/>
            <person name="Kohler A."/>
            <person name="Kuees U."/>
            <person name="Kumar T.K.A."/>
            <person name="Kuo A."/>
            <person name="LaButti K."/>
            <person name="Larrondo L.F."/>
            <person name="Lindquist E."/>
            <person name="Ling A."/>
            <person name="Lombard V."/>
            <person name="Lucas S."/>
            <person name="Lundell T."/>
            <person name="Martin R."/>
            <person name="McLaughlin D.J."/>
            <person name="Morgenstern I."/>
            <person name="Morin E."/>
            <person name="Murat C."/>
            <person name="Nagy L.G."/>
            <person name="Nolan M."/>
            <person name="Ohm R.A."/>
            <person name="Patyshakuliyeva A."/>
            <person name="Rokas A."/>
            <person name="Ruiz-Duenas F.J."/>
            <person name="Sabat G."/>
            <person name="Salamov A."/>
            <person name="Samejima M."/>
            <person name="Schmutz J."/>
            <person name="Slot J.C."/>
            <person name="St John F."/>
            <person name="Stenlid J."/>
            <person name="Sun H."/>
            <person name="Sun S."/>
            <person name="Syed K."/>
            <person name="Tsang A."/>
            <person name="Wiebenga A."/>
            <person name="Young D."/>
            <person name="Pisabarro A."/>
            <person name="Eastwood D.C."/>
            <person name="Martin F."/>
            <person name="Cullen D."/>
            <person name="Grigoriev I.V."/>
            <person name="Hibbett D.S."/>
        </authorList>
    </citation>
    <scope>NUCLEOTIDE SEQUENCE [LARGE SCALE GENOMIC DNA]</scope>
    <source>
        <strain evidence="4">RWD-64-598 SS2</strain>
    </source>
</reference>
<gene>
    <name evidence="3" type="ORF">CONPUDRAFT_133921</name>
</gene>
<evidence type="ECO:0000256" key="1">
    <source>
        <dbReference type="SAM" id="MobiDB-lite"/>
    </source>
</evidence>
<dbReference type="SMART" id="SM00313">
    <property type="entry name" value="PXA"/>
    <property type="match status" value="1"/>
</dbReference>
<accession>A0A5M3N505</accession>
<dbReference type="EMBL" id="JH711573">
    <property type="protein sequence ID" value="EIW86502.1"/>
    <property type="molecule type" value="Genomic_DNA"/>
</dbReference>
<name>A0A5M3N505_CONPW</name>
<dbReference type="OMA" id="PWFIQKT"/>
<proteinExistence type="predicted"/>
<dbReference type="PANTHER" id="PTHR22775">
    <property type="entry name" value="SORTING NEXIN"/>
    <property type="match status" value="1"/>
</dbReference>
<dbReference type="KEGG" id="cput:CONPUDRAFT_133921"/>
<feature type="region of interest" description="Disordered" evidence="1">
    <location>
        <begin position="301"/>
        <end position="347"/>
    </location>
</feature>
<feature type="region of interest" description="Disordered" evidence="1">
    <location>
        <begin position="1"/>
        <end position="36"/>
    </location>
</feature>
<dbReference type="PANTHER" id="PTHR22775:SF3">
    <property type="entry name" value="SORTING NEXIN-13"/>
    <property type="match status" value="1"/>
</dbReference>
<feature type="domain" description="PXA" evidence="2">
    <location>
        <begin position="63"/>
        <end position="244"/>
    </location>
</feature>
<evidence type="ECO:0000313" key="3">
    <source>
        <dbReference type="EMBL" id="EIW86502.1"/>
    </source>
</evidence>
<dbReference type="RefSeq" id="XP_007763292.1">
    <property type="nucleotide sequence ID" value="XM_007765102.1"/>
</dbReference>
<sequence length="528" mass="56112">MAPSPTTRPTLAHVPRSTPAPSFASARSPQTSTKTAQPLANRLLFPSLPPGTPPPPLFTTPCPPELTADAYDLIALALRAHVAPWWSKITRYDKEFLPAITSTLAAVLQALQARVHAADVPQLLYATAPALLAQHWRDWREAQAKAGTGYTTGAVGGAARAQVFHGLQPHVALDAQGNVDVEYIRQAVDGVLRLCLPPQDYAPPGERYIVREIVVMIVLRVLFPRLTEPWFIDRILLNVLGPPRDSVVQKATDPSPASSPSPWSFANLIVFVLSAVQAISAAGLAITTAYRQAKLTISRVNGPSRAPSPAKLQRSRSAPATPTPPGSVDSSFELPHPPLPRSQPRGHARQCLRAAAEIINARTRLTASLLIALIDVPCTLFESFADRFLAYMLTEHVLSAPTLHTILLTTKRTVFPPAPAQPEPPPTAAEQAHAHAQLVARLVEAVPRPASALLFGARPGEGVEEALEALSDRAANAHLLMMFLDAVLVALFPEMGGEVVGVSDAGAGETYAGAREGSGGSSESVSSG</sequence>
<protein>
    <recommendedName>
        <fullName evidence="2">PXA domain-containing protein</fullName>
    </recommendedName>
</protein>
<dbReference type="PROSITE" id="PS51207">
    <property type="entry name" value="PXA"/>
    <property type="match status" value="1"/>
</dbReference>